<gene>
    <name evidence="2" type="ORF">AVL62_07375</name>
</gene>
<feature type="region of interest" description="Disordered" evidence="1">
    <location>
        <begin position="24"/>
        <end position="76"/>
    </location>
</feature>
<organism evidence="2 3">
    <name type="scientific">Serinicoccus chungangensis</name>
    <dbReference type="NCBI Taxonomy" id="767452"/>
    <lineage>
        <taxon>Bacteria</taxon>
        <taxon>Bacillati</taxon>
        <taxon>Actinomycetota</taxon>
        <taxon>Actinomycetes</taxon>
        <taxon>Micrococcales</taxon>
        <taxon>Ornithinimicrobiaceae</taxon>
        <taxon>Serinicoccus</taxon>
    </lineage>
</organism>
<dbReference type="EMBL" id="LQBL01000031">
    <property type="protein sequence ID" value="KUG51771.1"/>
    <property type="molecule type" value="Genomic_DNA"/>
</dbReference>
<reference evidence="2 3" key="1">
    <citation type="submission" date="2015-12" db="EMBL/GenBank/DDBJ databases">
        <title>Serinicoccus chungangenesis strain CD08_5 genome sequencing and assembly.</title>
        <authorList>
            <person name="Chander A.M."/>
            <person name="Kaur G."/>
            <person name="Nair G.R."/>
            <person name="Dhawan D.K."/>
            <person name="Kochhar R.K."/>
            <person name="Mayilraj S."/>
            <person name="Bhadada S.K."/>
        </authorList>
    </citation>
    <scope>NUCLEOTIDE SEQUENCE [LARGE SCALE GENOMIC DNA]</scope>
    <source>
        <strain evidence="2 3">CD08_5</strain>
    </source>
</reference>
<proteinExistence type="predicted"/>
<accession>A0A0W8I218</accession>
<comment type="caution">
    <text evidence="2">The sequence shown here is derived from an EMBL/GenBank/DDBJ whole genome shotgun (WGS) entry which is preliminary data.</text>
</comment>
<dbReference type="AlphaFoldDB" id="A0A0W8I218"/>
<dbReference type="STRING" id="767452.AVL62_07375"/>
<name>A0A0W8I218_9MICO</name>
<protein>
    <recommendedName>
        <fullName evidence="4">DUF4878 domain-containing protein</fullName>
    </recommendedName>
</protein>
<sequence>MALLAAPVLFLAACDGGAEVVEATGGAPSEGTDDAALTSGPGSSDGTAASADPADPGDDAAVTSAAPEGVEGGEAGQAAADRAKAFLLALVDADPAACGLMLSFTDTSRPMAQVPEDLELCEQQLPETMSAAVEAQGLGEEGRDILGAMQLRGAEISAEGDTAVIDEDNYSELFAESMGESTITLVRIEGEWYVDVERFLQTPEPGDGGR</sequence>
<evidence type="ECO:0000313" key="2">
    <source>
        <dbReference type="EMBL" id="KUG51771.1"/>
    </source>
</evidence>
<evidence type="ECO:0000313" key="3">
    <source>
        <dbReference type="Proteomes" id="UP000054837"/>
    </source>
</evidence>
<feature type="compositionally biased region" description="Low complexity" evidence="1">
    <location>
        <begin position="38"/>
        <end position="69"/>
    </location>
</feature>
<dbReference type="Proteomes" id="UP000054837">
    <property type="component" value="Unassembled WGS sequence"/>
</dbReference>
<evidence type="ECO:0000256" key="1">
    <source>
        <dbReference type="SAM" id="MobiDB-lite"/>
    </source>
</evidence>
<keyword evidence="3" id="KW-1185">Reference proteome</keyword>
<evidence type="ECO:0008006" key="4">
    <source>
        <dbReference type="Google" id="ProtNLM"/>
    </source>
</evidence>